<feature type="region of interest" description="Disordered" evidence="1">
    <location>
        <begin position="1"/>
        <end position="34"/>
    </location>
</feature>
<reference evidence="2" key="1">
    <citation type="journal article" date="2015" name="Nature">
        <title>Complex archaea that bridge the gap between prokaryotes and eukaryotes.</title>
        <authorList>
            <person name="Spang A."/>
            <person name="Saw J.H."/>
            <person name="Jorgensen S.L."/>
            <person name="Zaremba-Niedzwiedzka K."/>
            <person name="Martijn J."/>
            <person name="Lind A.E."/>
            <person name="van Eijk R."/>
            <person name="Schleper C."/>
            <person name="Guy L."/>
            <person name="Ettema T.J."/>
        </authorList>
    </citation>
    <scope>NUCLEOTIDE SEQUENCE</scope>
</reference>
<evidence type="ECO:0000313" key="2">
    <source>
        <dbReference type="EMBL" id="KKM90663.1"/>
    </source>
</evidence>
<protein>
    <submittedName>
        <fullName evidence="2">Uncharacterized protein</fullName>
    </submittedName>
</protein>
<comment type="caution">
    <text evidence="2">The sequence shown here is derived from an EMBL/GenBank/DDBJ whole genome shotgun (WGS) entry which is preliminary data.</text>
</comment>
<organism evidence="2">
    <name type="scientific">marine sediment metagenome</name>
    <dbReference type="NCBI Taxonomy" id="412755"/>
    <lineage>
        <taxon>unclassified sequences</taxon>
        <taxon>metagenomes</taxon>
        <taxon>ecological metagenomes</taxon>
    </lineage>
</organism>
<dbReference type="EMBL" id="LAZR01006644">
    <property type="protein sequence ID" value="KKM90663.1"/>
    <property type="molecule type" value="Genomic_DNA"/>
</dbReference>
<name>A0A0F9LB77_9ZZZZ</name>
<sequence>MVPKLSKHGTQPMPSRMPCHLSDGPQDPDDAIPGLDDLSENYPEIDVSGEWAQMKLDDEKERQADIDSLRNNLEDIARSAAMECPACGKTALEAQRIDTTPDGRLDFMMYECSECGIETAFTGKEPA</sequence>
<accession>A0A0F9LB77</accession>
<dbReference type="AlphaFoldDB" id="A0A0F9LB77"/>
<proteinExistence type="predicted"/>
<evidence type="ECO:0000256" key="1">
    <source>
        <dbReference type="SAM" id="MobiDB-lite"/>
    </source>
</evidence>
<gene>
    <name evidence="2" type="ORF">LCGC14_1236430</name>
</gene>